<keyword evidence="3" id="KW-0378">Hydrolase</keyword>
<feature type="compositionally biased region" description="Low complexity" evidence="5">
    <location>
        <begin position="19"/>
        <end position="38"/>
    </location>
</feature>
<feature type="region of interest" description="Disordered" evidence="5">
    <location>
        <begin position="1"/>
        <end position="45"/>
    </location>
</feature>
<evidence type="ECO:0000259" key="6">
    <source>
        <dbReference type="SMART" id="SM00645"/>
    </source>
</evidence>
<proteinExistence type="inferred from homology"/>
<keyword evidence="4" id="KW-0788">Thiol protease</keyword>
<organism evidence="7 8">
    <name type="scientific">Brassica oleracea var. oleracea</name>
    <dbReference type="NCBI Taxonomy" id="109376"/>
    <lineage>
        <taxon>Eukaryota</taxon>
        <taxon>Viridiplantae</taxon>
        <taxon>Streptophyta</taxon>
        <taxon>Embryophyta</taxon>
        <taxon>Tracheophyta</taxon>
        <taxon>Spermatophyta</taxon>
        <taxon>Magnoliopsida</taxon>
        <taxon>eudicotyledons</taxon>
        <taxon>Gunneridae</taxon>
        <taxon>Pentapetalae</taxon>
        <taxon>rosids</taxon>
        <taxon>malvids</taxon>
        <taxon>Brassicales</taxon>
        <taxon>Brassicaceae</taxon>
        <taxon>Brassiceae</taxon>
        <taxon>Brassica</taxon>
    </lineage>
</organism>
<dbReference type="InterPro" id="IPR013128">
    <property type="entry name" value="Peptidase_C1A"/>
</dbReference>
<dbReference type="GO" id="GO:0006508">
    <property type="term" value="P:proteolysis"/>
    <property type="evidence" value="ECO:0007669"/>
    <property type="project" value="UniProtKB-KW"/>
</dbReference>
<keyword evidence="8" id="KW-1185">Reference proteome</keyword>
<dbReference type="InterPro" id="IPR000668">
    <property type="entry name" value="Peptidase_C1A_C"/>
</dbReference>
<reference evidence="7" key="2">
    <citation type="submission" date="2015-03" db="UniProtKB">
        <authorList>
            <consortium name="EnsemblPlants"/>
        </authorList>
    </citation>
    <scope>IDENTIFICATION</scope>
</reference>
<evidence type="ECO:0000313" key="8">
    <source>
        <dbReference type="Proteomes" id="UP000032141"/>
    </source>
</evidence>
<dbReference type="PANTHER" id="PTHR12411">
    <property type="entry name" value="CYSTEINE PROTEASE FAMILY C1-RELATED"/>
    <property type="match status" value="1"/>
</dbReference>
<dbReference type="STRING" id="109376.A0A0D3AHU6"/>
<dbReference type="SMR" id="A0A0D3AHU6"/>
<dbReference type="SMART" id="SM00645">
    <property type="entry name" value="Pept_C1"/>
    <property type="match status" value="1"/>
</dbReference>
<reference evidence="7 8" key="1">
    <citation type="journal article" date="2014" name="Genome Biol.">
        <title>Transcriptome and methylome profiling reveals relics of genome dominance in the mesopolyploid Brassica oleracea.</title>
        <authorList>
            <person name="Parkin I.A."/>
            <person name="Koh C."/>
            <person name="Tang H."/>
            <person name="Robinson S.J."/>
            <person name="Kagale S."/>
            <person name="Clarke W.E."/>
            <person name="Town C.D."/>
            <person name="Nixon J."/>
            <person name="Krishnakumar V."/>
            <person name="Bidwell S.L."/>
            <person name="Denoeud F."/>
            <person name="Belcram H."/>
            <person name="Links M.G."/>
            <person name="Just J."/>
            <person name="Clarke C."/>
            <person name="Bender T."/>
            <person name="Huebert T."/>
            <person name="Mason A.S."/>
            <person name="Pires J.C."/>
            <person name="Barker G."/>
            <person name="Moore J."/>
            <person name="Walley P.G."/>
            <person name="Manoli S."/>
            <person name="Batley J."/>
            <person name="Edwards D."/>
            <person name="Nelson M.N."/>
            <person name="Wang X."/>
            <person name="Paterson A.H."/>
            <person name="King G."/>
            <person name="Bancroft I."/>
            <person name="Chalhoub B."/>
            <person name="Sharpe A.G."/>
        </authorList>
    </citation>
    <scope>NUCLEOTIDE SEQUENCE</scope>
    <source>
        <strain evidence="7 8">cv. TO1000</strain>
    </source>
</reference>
<sequence>MFKASIGARAGSKHKKKSSAPSPSSSSSKKSVSKSSQKVLTKNDENWPKDIPSECESCHMDCGDKLRDAMHQGICDICWAIAHARCIEAWIHIKYGIVVHLSPQHLVNNIRNKCKKTGKVIKYNEIRNFLMTDGLVLEETCPFSGEITANCPKSCQKSDLKYMKGKEVNEEELIKLVMKGPVLAVVDAYKSFLAYKDGIYKGQTNRKDMCCGRHLVIVRGFNTTLDGVNYWKIQNSWGTEWGQNGNGMMIRKSSQEGNKPSLFLNVIQVEVRSKRKVSMEFDL</sequence>
<dbReference type="InterPro" id="IPR038765">
    <property type="entry name" value="Papain-like_cys_pep_sf"/>
</dbReference>
<dbReference type="OMA" id="IDIVICM"/>
<dbReference type="GO" id="GO:0008234">
    <property type="term" value="F:cysteine-type peptidase activity"/>
    <property type="evidence" value="ECO:0007669"/>
    <property type="project" value="UniProtKB-KW"/>
</dbReference>
<name>A0A0D3AHU6_BRAOL</name>
<protein>
    <recommendedName>
        <fullName evidence="6">Peptidase C1A papain C-terminal domain-containing protein</fullName>
    </recommendedName>
</protein>
<keyword evidence="2" id="KW-0645">Protease</keyword>
<accession>A0A0D3AHU6</accession>
<evidence type="ECO:0000256" key="5">
    <source>
        <dbReference type="SAM" id="MobiDB-lite"/>
    </source>
</evidence>
<comment type="similarity">
    <text evidence="1">Belongs to the peptidase C1 family.</text>
</comment>
<evidence type="ECO:0000256" key="3">
    <source>
        <dbReference type="ARBA" id="ARBA00022801"/>
    </source>
</evidence>
<evidence type="ECO:0000256" key="4">
    <source>
        <dbReference type="ARBA" id="ARBA00022807"/>
    </source>
</evidence>
<dbReference type="SUPFAM" id="SSF54001">
    <property type="entry name" value="Cysteine proteinases"/>
    <property type="match status" value="1"/>
</dbReference>
<evidence type="ECO:0000313" key="7">
    <source>
        <dbReference type="EnsemblPlants" id="Bo2g006800.1"/>
    </source>
</evidence>
<feature type="domain" description="Peptidase C1A papain C-terminal" evidence="6">
    <location>
        <begin position="56"/>
        <end position="264"/>
    </location>
</feature>
<dbReference type="Gene3D" id="3.90.70.10">
    <property type="entry name" value="Cysteine proteinases"/>
    <property type="match status" value="1"/>
</dbReference>
<dbReference type="Gramene" id="Bo2g006800.1">
    <property type="protein sequence ID" value="Bo2g006800.1"/>
    <property type="gene ID" value="Bo2g006800"/>
</dbReference>
<dbReference type="EnsemblPlants" id="Bo2g006800.1">
    <property type="protein sequence ID" value="Bo2g006800.1"/>
    <property type="gene ID" value="Bo2g006800"/>
</dbReference>
<dbReference type="Pfam" id="PF00112">
    <property type="entry name" value="Peptidase_C1"/>
    <property type="match status" value="1"/>
</dbReference>
<evidence type="ECO:0000256" key="1">
    <source>
        <dbReference type="ARBA" id="ARBA00008455"/>
    </source>
</evidence>
<dbReference type="Proteomes" id="UP000032141">
    <property type="component" value="Chromosome C2"/>
</dbReference>
<dbReference type="AlphaFoldDB" id="A0A0D3AHU6"/>
<dbReference type="HOGENOM" id="CLU_084036_0_0_1"/>
<dbReference type="eggNOG" id="ENOG502SW2D">
    <property type="taxonomic scope" value="Eukaryota"/>
</dbReference>
<evidence type="ECO:0000256" key="2">
    <source>
        <dbReference type="ARBA" id="ARBA00022670"/>
    </source>
</evidence>